<evidence type="ECO:0000313" key="11">
    <source>
        <dbReference type="Proteomes" id="UP001049176"/>
    </source>
</evidence>
<dbReference type="SMART" id="SM00487">
    <property type="entry name" value="DEXDc"/>
    <property type="match status" value="1"/>
</dbReference>
<proteinExistence type="inferred from homology"/>
<keyword evidence="2 5" id="KW-0378">Hydrolase</keyword>
<feature type="domain" description="Helicase ATP-binding" evidence="8">
    <location>
        <begin position="69"/>
        <end position="384"/>
    </location>
</feature>
<gene>
    <name evidence="10" type="ORF">E1B28_010105</name>
</gene>
<dbReference type="Pfam" id="PF00270">
    <property type="entry name" value="DEAD"/>
    <property type="match status" value="1"/>
</dbReference>
<evidence type="ECO:0000256" key="1">
    <source>
        <dbReference type="ARBA" id="ARBA00022741"/>
    </source>
</evidence>
<evidence type="ECO:0000256" key="6">
    <source>
        <dbReference type="SAM" id="MobiDB-lite"/>
    </source>
</evidence>
<comment type="catalytic activity">
    <reaction evidence="5">
        <text>ATP + H2O = ADP + phosphate + H(+)</text>
        <dbReference type="Rhea" id="RHEA:13065"/>
        <dbReference type="ChEBI" id="CHEBI:15377"/>
        <dbReference type="ChEBI" id="CHEBI:15378"/>
        <dbReference type="ChEBI" id="CHEBI:30616"/>
        <dbReference type="ChEBI" id="CHEBI:43474"/>
        <dbReference type="ChEBI" id="CHEBI:456216"/>
        <dbReference type="EC" id="3.6.4.13"/>
    </reaction>
</comment>
<dbReference type="GO" id="GO:0005524">
    <property type="term" value="F:ATP binding"/>
    <property type="evidence" value="ECO:0007669"/>
    <property type="project" value="UniProtKB-UniRule"/>
</dbReference>
<feature type="domain" description="Helicase ATP-binding" evidence="7">
    <location>
        <begin position="105"/>
        <end position="311"/>
    </location>
</feature>
<dbReference type="PANTHER" id="PTHR24031">
    <property type="entry name" value="RNA HELICASE"/>
    <property type="match status" value="1"/>
</dbReference>
<name>A0A9P7RX46_9AGAR</name>
<comment type="similarity">
    <text evidence="5">Belongs to the DEAD box helicase family.</text>
</comment>
<evidence type="ECO:0000256" key="4">
    <source>
        <dbReference type="ARBA" id="ARBA00022884"/>
    </source>
</evidence>
<keyword evidence="5" id="KW-0347">Helicase</keyword>
<dbReference type="OrthoDB" id="193716at2759"/>
<dbReference type="PROSITE" id="PS51193">
    <property type="entry name" value="HELICASE_ATP_BIND_2"/>
    <property type="match status" value="1"/>
</dbReference>
<dbReference type="RefSeq" id="XP_043007515.1">
    <property type="nucleotide sequence ID" value="XM_043155054.1"/>
</dbReference>
<dbReference type="SMART" id="SM00490">
    <property type="entry name" value="HELICc"/>
    <property type="match status" value="1"/>
</dbReference>
<comment type="caution">
    <text evidence="10">The sequence shown here is derived from an EMBL/GenBank/DDBJ whole genome shotgun (WGS) entry which is preliminary data.</text>
</comment>
<keyword evidence="11" id="KW-1185">Reference proteome</keyword>
<evidence type="ECO:0000259" key="9">
    <source>
        <dbReference type="PROSITE" id="PS51194"/>
    </source>
</evidence>
<comment type="domain">
    <text evidence="5">The Q motif is unique to and characteristic of the DEAD box family of RNA helicases and controls ATP binding and hydrolysis.</text>
</comment>
<evidence type="ECO:0000259" key="7">
    <source>
        <dbReference type="PROSITE" id="PS51192"/>
    </source>
</evidence>
<dbReference type="InterPro" id="IPR014013">
    <property type="entry name" value="Helic_SF1/SF2_ATP-bd_DinG/Rad3"/>
</dbReference>
<dbReference type="Proteomes" id="UP001049176">
    <property type="component" value="Chromosome 6"/>
</dbReference>
<dbReference type="GO" id="GO:0003723">
    <property type="term" value="F:RNA binding"/>
    <property type="evidence" value="ECO:0007669"/>
    <property type="project" value="UniProtKB-UniRule"/>
</dbReference>
<keyword evidence="3 5" id="KW-0067">ATP-binding</keyword>
<dbReference type="GO" id="GO:0003724">
    <property type="term" value="F:RNA helicase activity"/>
    <property type="evidence" value="ECO:0007669"/>
    <property type="project" value="UniProtKB-EC"/>
</dbReference>
<evidence type="ECO:0000256" key="3">
    <source>
        <dbReference type="ARBA" id="ARBA00022840"/>
    </source>
</evidence>
<dbReference type="Pfam" id="PF00271">
    <property type="entry name" value="Helicase_C"/>
    <property type="match status" value="1"/>
</dbReference>
<dbReference type="PROSITE" id="PS51192">
    <property type="entry name" value="HELICASE_ATP_BIND_1"/>
    <property type="match status" value="1"/>
</dbReference>
<evidence type="ECO:0000256" key="2">
    <source>
        <dbReference type="ARBA" id="ARBA00022801"/>
    </source>
</evidence>
<evidence type="ECO:0000256" key="5">
    <source>
        <dbReference type="RuleBase" id="RU365068"/>
    </source>
</evidence>
<reference evidence="10" key="1">
    <citation type="journal article" date="2021" name="Genome Biol. Evol.">
        <title>The assembled and annotated genome of the fairy-ring fungus Marasmius oreades.</title>
        <authorList>
            <person name="Hiltunen M."/>
            <person name="Ament-Velasquez S.L."/>
            <person name="Johannesson H."/>
        </authorList>
    </citation>
    <scope>NUCLEOTIDE SEQUENCE</scope>
    <source>
        <strain evidence="10">03SP1</strain>
    </source>
</reference>
<organism evidence="10 11">
    <name type="scientific">Marasmius oreades</name>
    <name type="common">fairy-ring Marasmius</name>
    <dbReference type="NCBI Taxonomy" id="181124"/>
    <lineage>
        <taxon>Eukaryota</taxon>
        <taxon>Fungi</taxon>
        <taxon>Dikarya</taxon>
        <taxon>Basidiomycota</taxon>
        <taxon>Agaricomycotina</taxon>
        <taxon>Agaricomycetes</taxon>
        <taxon>Agaricomycetidae</taxon>
        <taxon>Agaricales</taxon>
        <taxon>Marasmiineae</taxon>
        <taxon>Marasmiaceae</taxon>
        <taxon>Marasmius</taxon>
    </lineage>
</organism>
<feature type="region of interest" description="Disordered" evidence="6">
    <location>
        <begin position="629"/>
        <end position="695"/>
    </location>
</feature>
<dbReference type="InterPro" id="IPR014001">
    <property type="entry name" value="Helicase_ATP-bd"/>
</dbReference>
<dbReference type="Gene3D" id="3.40.50.300">
    <property type="entry name" value="P-loop containing nucleotide triphosphate hydrolases"/>
    <property type="match status" value="2"/>
</dbReference>
<sequence>MLPLSLRTAIAVSKSLSRRSISRPAKQCRRLLASSAATSTAPYEQALQPSEPVSDESQQATFASIKDAMSPGTFKAVTVRPFQFSHMTEVQQAVLGMLPDLALPHTLAQSPRDVMVRARTGTGKTLAFLVPAIEARLKMLQAAGRKALTDNGRVNDPALETRGKRVLAREEVGTLILTPTRELAIQIANEALNLTKHHPDFRVHVWIGATSRRTQMRDFMTGTRDIIVATPGRLRDLLESEPDVKRGLSHTHQVIFDEADTMLEIGFRDDIEAIMSYLPPTPQRQTFLFSATLSSKVREIAQKHLAAGHSYIDCIKGQDSPVHADIPQYHTVVPSASQQIPHILRTIAHDQLVNPGSSKVMLFLPTTKMTQLFTTIIKQFGRSLLPAGRETTVYEIHSKRPQSSRTRTSDMFRKDKSGASVLVSSDVSARGVDYPGVTRVIQVGIPATREQYIHRVGRTGRGSKEVKGRGDFVLLPWEVGFISWQLTDIPIKPITVAELKTQLATLAEKHDESPGHSLPLSLKTSRSSSFSTMNSIRFQTPYKPLLDEFDRLGSQIGSQLDVEAVRETFLSLIGYYFSKSTELRVSNNVILEGCRQWTTDALAQETPPYVSEMFLQRLGLEDRRTKQFGRGAKKFAPTRRQNVPSWDGRGVQKNKNREWTSKEYETGVRGKEADGYRTRRYDQDFRRPRQTASLH</sequence>
<keyword evidence="4 5" id="KW-0694">RNA-binding</keyword>
<dbReference type="GeneID" id="66079181"/>
<dbReference type="PROSITE" id="PS51194">
    <property type="entry name" value="HELICASE_CTER"/>
    <property type="match status" value="1"/>
</dbReference>
<feature type="compositionally biased region" description="Basic and acidic residues" evidence="6">
    <location>
        <begin position="655"/>
        <end position="687"/>
    </location>
</feature>
<dbReference type="InterPro" id="IPR001650">
    <property type="entry name" value="Helicase_C-like"/>
</dbReference>
<feature type="domain" description="Helicase C-terminal" evidence="9">
    <location>
        <begin position="339"/>
        <end position="507"/>
    </location>
</feature>
<dbReference type="InterPro" id="IPR011545">
    <property type="entry name" value="DEAD/DEAH_box_helicase_dom"/>
</dbReference>
<comment type="function">
    <text evidence="5">RNA helicase.</text>
</comment>
<dbReference type="CDD" id="cd18787">
    <property type="entry name" value="SF2_C_DEAD"/>
    <property type="match status" value="1"/>
</dbReference>
<dbReference type="EMBL" id="CM032186">
    <property type="protein sequence ID" value="KAG7091045.1"/>
    <property type="molecule type" value="Genomic_DNA"/>
</dbReference>
<dbReference type="KEGG" id="more:E1B28_010105"/>
<dbReference type="EC" id="3.6.4.13" evidence="5"/>
<dbReference type="GO" id="GO:0016787">
    <property type="term" value="F:hydrolase activity"/>
    <property type="evidence" value="ECO:0007669"/>
    <property type="project" value="UniProtKB-KW"/>
</dbReference>
<keyword evidence="1 5" id="KW-0547">Nucleotide-binding</keyword>
<evidence type="ECO:0000313" key="10">
    <source>
        <dbReference type="EMBL" id="KAG7091045.1"/>
    </source>
</evidence>
<evidence type="ECO:0000259" key="8">
    <source>
        <dbReference type="PROSITE" id="PS51193"/>
    </source>
</evidence>
<protein>
    <recommendedName>
        <fullName evidence="5">ATP-dependent RNA helicase</fullName>
        <ecNumber evidence="5">3.6.4.13</ecNumber>
    </recommendedName>
</protein>
<dbReference type="InterPro" id="IPR027417">
    <property type="entry name" value="P-loop_NTPase"/>
</dbReference>
<dbReference type="AlphaFoldDB" id="A0A9P7RX46"/>
<accession>A0A9P7RX46</accession>
<dbReference type="SUPFAM" id="SSF52540">
    <property type="entry name" value="P-loop containing nucleoside triphosphate hydrolases"/>
    <property type="match status" value="1"/>
</dbReference>